<feature type="non-terminal residue" evidence="3">
    <location>
        <position position="1"/>
    </location>
</feature>
<feature type="non-terminal residue" evidence="3">
    <location>
        <position position="1308"/>
    </location>
</feature>
<name>F0YQM7_AURAN</name>
<sequence length="1308" mass="137915">RLFTRHKIDYCSEITACADGWQPSADGRDCDPSPTPAPTAAPVPAPTPAPTPRPTVVCASVAFTARVVANSADGAYSVFAIDVDGDGDVDALSASVDDDTVAWHENDGSQAFAERAITTLADSAVTVFAIDVDGDGDVDALSASFNDDTVAWYENDGSQAFAERVITGSAEGAWGVFAMDVDGDGDVDALSTSQDGDRSVFAIDVDGDGDVDALSASWYDDTVAWYENDGSQSFSERVITTLADGAQSVFAIDVDGDGDVDPLSASRIDDTVAWYENDGSQSFAERIITTLADFAWYAFAIDVDGDGDVDALSASYRDDTVAWYENDCGTSAPSAAPSATPAPTASKPPTSHLFQATLVAHYSFDDGEAMDDYNGFDGTISGATATTGRDGSGALSFDGTDDYVDFPAAVTADILGDAARTVCLWAVIDNFDSHASIFSYNSNAGGKRFALEVMTDAATLRCNGYNGAWNQEFVVAGSDDGGWHHYCNTFDETVWTLYFDGVEAGSFTPSTLDTGADYPLSIGSQIGSGGRVRYFTGSIDEVYVYSSALDAASIQALYDAVEAVATVTPRPTHVSHSTLLAHYSFDDGTAAEDSDGNLDGTISGATATTGRDGSGALSFDGTDDYVDFPAAVTADILGDAARTVCLWAVIDNFDSHASIFSYNSNAGGKRFALEVMTDAATLRCNGYNGAWNQEFVVAGSDDGGWHHYCNTFDETVWTLYFDGFPSAVTADILGSSARTVCLWARLEEWGSGTLFSYDSNDSGGRFSAQTESTSGEFKLNGYGSSYDIKNIAVSGSDDGDWHHYCHTYDGTDWVVYFDGTVVHTETMALNTGSDNSLTLGVRYSGYYTGYFDGSIDEVYVYSSALDETSIQVLYAAVTAAPTVTPLPTHVSHSTLVAYYSFDDGTAAEDSDSSLDGTISGATATTGQYGVGGALSFDGTDDYVEFPSAVTADILGSAARTVCLWARLEEWGTGTLFSYDSNESGERFGFMTESTAGEFILLGYGSGYDSRDIAASGSDDGDWHQYCHTYDGTDWVFYFDGTVVHTETVALDTGSDNSLTLGVRNSGGLSGYLDGSIDEVYVYSSALDAASIQVLYAAVTAAPTVTPLPTHVSHSTLVAYYSFDDGTAAEDSDSSLDGTISGATATTGRDGVSGALSFDGTDDYVELPSAVTADIQGSSSRTVCLWAAIDSFSSDGGLFDYGSYSNYENFALQVHGTSASLKVQLWGADTDVALSGSDDGGWHHYCLTYDGSAWYLYFDGSQAATATVAVNTGSDYALRLGQWTGGDYLDGSIDDVYVYSSALDAASIQ</sequence>
<dbReference type="KEGG" id="aaf:AURANDRAFT_68747"/>
<gene>
    <name evidence="3" type="ORF">AURANDRAFT_68747</name>
</gene>
<evidence type="ECO:0000256" key="2">
    <source>
        <dbReference type="SAM" id="MobiDB-lite"/>
    </source>
</evidence>
<dbReference type="EMBL" id="GL833424">
    <property type="protein sequence ID" value="EGB02582.1"/>
    <property type="molecule type" value="Genomic_DNA"/>
</dbReference>
<proteinExistence type="predicted"/>
<dbReference type="Gene3D" id="2.60.120.200">
    <property type="match status" value="5"/>
</dbReference>
<evidence type="ECO:0000313" key="4">
    <source>
        <dbReference type="Proteomes" id="UP000002729"/>
    </source>
</evidence>
<dbReference type="PANTHER" id="PTHR44103:SF1">
    <property type="entry name" value="PROPROTEIN CONVERTASE P"/>
    <property type="match status" value="1"/>
</dbReference>
<dbReference type="Pfam" id="PF13385">
    <property type="entry name" value="Laminin_G_3"/>
    <property type="match status" value="5"/>
</dbReference>
<dbReference type="SUPFAM" id="SSF69318">
    <property type="entry name" value="Integrin alpha N-terminal domain"/>
    <property type="match status" value="1"/>
</dbReference>
<dbReference type="GeneID" id="20226998"/>
<evidence type="ECO:0000256" key="1">
    <source>
        <dbReference type="ARBA" id="ARBA00022729"/>
    </source>
</evidence>
<evidence type="ECO:0008006" key="5">
    <source>
        <dbReference type="Google" id="ProtNLM"/>
    </source>
</evidence>
<dbReference type="SUPFAM" id="SSF49899">
    <property type="entry name" value="Concanavalin A-like lectins/glucanases"/>
    <property type="match status" value="5"/>
</dbReference>
<feature type="region of interest" description="Disordered" evidence="2">
    <location>
        <begin position="22"/>
        <end position="51"/>
    </location>
</feature>
<keyword evidence="4" id="KW-1185">Reference proteome</keyword>
<keyword evidence="1" id="KW-0732">Signal</keyword>
<dbReference type="InParanoid" id="F0YQM7"/>
<accession>F0YQM7</accession>
<dbReference type="Proteomes" id="UP000002729">
    <property type="component" value="Unassembled WGS sequence"/>
</dbReference>
<protein>
    <recommendedName>
        <fullName evidence="5">LamG-like jellyroll fold domain-containing protein</fullName>
    </recommendedName>
</protein>
<dbReference type="PANTHER" id="PTHR44103">
    <property type="entry name" value="PROPROTEIN CONVERTASE P"/>
    <property type="match status" value="1"/>
</dbReference>
<dbReference type="InterPro" id="IPR028994">
    <property type="entry name" value="Integrin_alpha_N"/>
</dbReference>
<reference evidence="3 4" key="1">
    <citation type="journal article" date="2011" name="Proc. Natl. Acad. Sci. U.S.A.">
        <title>Niche of harmful alga Aureococcus anophagefferens revealed through ecogenomics.</title>
        <authorList>
            <person name="Gobler C.J."/>
            <person name="Berry D.L."/>
            <person name="Dyhrman S.T."/>
            <person name="Wilhelm S.W."/>
            <person name="Salamov A."/>
            <person name="Lobanov A.V."/>
            <person name="Zhang Y."/>
            <person name="Collier J.L."/>
            <person name="Wurch L.L."/>
            <person name="Kustka A.B."/>
            <person name="Dill B.D."/>
            <person name="Shah M."/>
            <person name="VerBerkmoes N.C."/>
            <person name="Kuo A."/>
            <person name="Terry A."/>
            <person name="Pangilinan J."/>
            <person name="Lindquist E.A."/>
            <person name="Lucas S."/>
            <person name="Paulsen I.T."/>
            <person name="Hattenrath-Lehmann T.K."/>
            <person name="Talmage S.C."/>
            <person name="Walker E.A."/>
            <person name="Koch F."/>
            <person name="Burson A.M."/>
            <person name="Marcoval M.A."/>
            <person name="Tang Y.Z."/>
            <person name="Lecleir G.R."/>
            <person name="Coyne K.J."/>
            <person name="Berg G.M."/>
            <person name="Bertrand E.M."/>
            <person name="Saito M.A."/>
            <person name="Gladyshev V.N."/>
            <person name="Grigoriev I.V."/>
        </authorList>
    </citation>
    <scope>NUCLEOTIDE SEQUENCE [LARGE SCALE GENOMIC DNA]</scope>
    <source>
        <strain evidence="4">CCMP 1984</strain>
    </source>
</reference>
<dbReference type="RefSeq" id="XP_009042719.1">
    <property type="nucleotide sequence ID" value="XM_009044471.1"/>
</dbReference>
<feature type="compositionally biased region" description="Pro residues" evidence="2">
    <location>
        <begin position="33"/>
        <end position="51"/>
    </location>
</feature>
<dbReference type="InterPro" id="IPR013517">
    <property type="entry name" value="FG-GAP"/>
</dbReference>
<organism evidence="4">
    <name type="scientific">Aureococcus anophagefferens</name>
    <name type="common">Harmful bloom alga</name>
    <dbReference type="NCBI Taxonomy" id="44056"/>
    <lineage>
        <taxon>Eukaryota</taxon>
        <taxon>Sar</taxon>
        <taxon>Stramenopiles</taxon>
        <taxon>Ochrophyta</taxon>
        <taxon>Pelagophyceae</taxon>
        <taxon>Pelagomonadales</taxon>
        <taxon>Pelagomonadaceae</taxon>
        <taxon>Aureococcus</taxon>
    </lineage>
</organism>
<dbReference type="InterPro" id="IPR013320">
    <property type="entry name" value="ConA-like_dom_sf"/>
</dbReference>
<dbReference type="OrthoDB" id="10022113at2759"/>
<dbReference type="Pfam" id="PF13517">
    <property type="entry name" value="FG-GAP_3"/>
    <property type="match status" value="2"/>
</dbReference>
<evidence type="ECO:0000313" key="3">
    <source>
        <dbReference type="EMBL" id="EGB02582.1"/>
    </source>
</evidence>